<keyword evidence="3" id="KW-1185">Reference proteome</keyword>
<name>A0ABT1QCS4_9NOCA</name>
<protein>
    <submittedName>
        <fullName evidence="2">Uncharacterized protein</fullName>
    </submittedName>
</protein>
<dbReference type="Proteomes" id="UP001524501">
    <property type="component" value="Unassembled WGS sequence"/>
</dbReference>
<evidence type="ECO:0000313" key="3">
    <source>
        <dbReference type="Proteomes" id="UP001524501"/>
    </source>
</evidence>
<dbReference type="EMBL" id="JANFQF010000009">
    <property type="protein sequence ID" value="MCQ4120046.1"/>
    <property type="molecule type" value="Genomic_DNA"/>
</dbReference>
<evidence type="ECO:0000256" key="1">
    <source>
        <dbReference type="SAM" id="MobiDB-lite"/>
    </source>
</evidence>
<proteinExistence type="predicted"/>
<dbReference type="RefSeq" id="WP_255968794.1">
    <property type="nucleotide sequence ID" value="NZ_JANFQF010000009.1"/>
</dbReference>
<evidence type="ECO:0000313" key="2">
    <source>
        <dbReference type="EMBL" id="MCQ4120046.1"/>
    </source>
</evidence>
<accession>A0ABT1QCS4</accession>
<sequence length="164" mass="17385">MTLRVVVPELCSEVSGVIEALDAAPTTSLHPGLLHGNGFTAFVKSPDELHGAVTLHGRLEADYGALLPTPARVRGIIRRRQLITQTRPRDPDGRHRSAGTYALSDMPDGKASFDTGLVPKRPDPSSPFAGTGWMSMAPPDNGPWVSERGVLVALEPLSQGSGAE</sequence>
<comment type="caution">
    <text evidence="2">The sequence shown here is derived from an EMBL/GenBank/DDBJ whole genome shotgun (WGS) entry which is preliminary data.</text>
</comment>
<feature type="region of interest" description="Disordered" evidence="1">
    <location>
        <begin position="84"/>
        <end position="141"/>
    </location>
</feature>
<organism evidence="2 3">
    <name type="scientific">Rhodococcus tibetensis</name>
    <dbReference type="NCBI Taxonomy" id="2965064"/>
    <lineage>
        <taxon>Bacteria</taxon>
        <taxon>Bacillati</taxon>
        <taxon>Actinomycetota</taxon>
        <taxon>Actinomycetes</taxon>
        <taxon>Mycobacteriales</taxon>
        <taxon>Nocardiaceae</taxon>
        <taxon>Rhodococcus</taxon>
    </lineage>
</organism>
<gene>
    <name evidence="2" type="ORF">NOF53_12845</name>
</gene>
<reference evidence="2 3" key="1">
    <citation type="submission" date="2022-07" db="EMBL/GenBank/DDBJ databases">
        <title>Degradation activity of malathion, p-nitrophenol and potential low-temperature adaptation strategy of Rhodococcus sp. FXJ9.536.</title>
        <authorList>
            <person name="Huang J."/>
            <person name="Huang Y."/>
        </authorList>
    </citation>
    <scope>NUCLEOTIDE SEQUENCE [LARGE SCALE GENOMIC DNA]</scope>
    <source>
        <strain evidence="2 3">FXJ9.536</strain>
    </source>
</reference>